<dbReference type="Proteomes" id="UP000652219">
    <property type="component" value="Unassembled WGS sequence"/>
</dbReference>
<comment type="caution">
    <text evidence="2">The sequence shown here is derived from an EMBL/GenBank/DDBJ whole genome shotgun (WGS) entry which is preliminary data.</text>
</comment>
<dbReference type="EMBL" id="WIGN01000256">
    <property type="protein sequence ID" value="KAF6802865.1"/>
    <property type="molecule type" value="Genomic_DNA"/>
</dbReference>
<feature type="compositionally biased region" description="Polar residues" evidence="1">
    <location>
        <begin position="234"/>
        <end position="245"/>
    </location>
</feature>
<protein>
    <submittedName>
        <fullName evidence="2">Uncharacterized protein</fullName>
    </submittedName>
</protein>
<feature type="region of interest" description="Disordered" evidence="1">
    <location>
        <begin position="154"/>
        <end position="183"/>
    </location>
</feature>
<feature type="compositionally biased region" description="Basic and acidic residues" evidence="1">
    <location>
        <begin position="348"/>
        <end position="368"/>
    </location>
</feature>
<reference evidence="2 3" key="1">
    <citation type="journal article" date="2020" name="Phytopathology">
        <title>Genome Sequence Resources of Colletotrichum truncatum, C. plurivorum, C. musicola, and C. sojae: Four Species Pathogenic to Soybean (Glycine max).</title>
        <authorList>
            <person name="Rogerio F."/>
            <person name="Boufleur T.R."/>
            <person name="Ciampi-Guillardi M."/>
            <person name="Sukno S.A."/>
            <person name="Thon M.R."/>
            <person name="Massola Junior N.S."/>
            <person name="Baroncelli R."/>
        </authorList>
    </citation>
    <scope>NUCLEOTIDE SEQUENCE [LARGE SCALE GENOMIC DNA]</scope>
    <source>
        <strain evidence="2 3">LFN0009</strain>
    </source>
</reference>
<feature type="region of interest" description="Disordered" evidence="1">
    <location>
        <begin position="1"/>
        <end position="40"/>
    </location>
</feature>
<feature type="compositionally biased region" description="Pro residues" evidence="1">
    <location>
        <begin position="403"/>
        <end position="425"/>
    </location>
</feature>
<proteinExistence type="predicted"/>
<feature type="compositionally biased region" description="Pro residues" evidence="1">
    <location>
        <begin position="379"/>
        <end position="393"/>
    </location>
</feature>
<sequence length="670" mass="72446">MVSFFGLKLGADKKKKTERAQEPKPAPTRKRIDQNTLGEGQFFGSNLERPVFINGSRPGTAMSNKSFVANFAHPNSQSLGTSPYNSRPGTAMSNKNFVANFHHPNAPYLNGGASSMVDLGGTSGKGGGVRPMGSESNLKMGWNNGSVTNLSGMPTPPIITSDSRPGTPNSPGIGRGPKWVHPLDVHFNRDGALSPAPSSANSAIRSPGFAPSLAPSAAPSVSNAPRSPLGQFEFNLNPSETTKPNELTPAPLSPTKSYPSPPQSVNGSLPPLKTDLRPKTANGPVSSIRDAHRPGPAALPSPTTSAERTSEEDRYYPRPIIQNVAAKRDTLTSLTVHTPRRQSFSMNIHEDSRGFNFGGKDKSQDRDQQPINLDSQPAPTSPPPRSRLRPTPPELKNLNLPPAQLPPQGPLPRSPGDPPPRPPQVPYEGPLRSPARAPDDWVKARERMGSDARDQTNSASRDRMNPDPRERINESRARHDSEPRERTNPAATRIPESRLPRNEPTPHPQGYFGPRPPPSSRRVPPGEGERSYGITPANRKPPPPPVELQRKASNPQIRQGGWEDRDVQHGNFSMISPRMQPPQPPTPNTLAPQPSSDANWPLPSPLASPTFGSGSARRPYTPSEQSEGQMSPGLVMPATPGREQGQDYRRPDFGLRAPTGIADEFRIGFI</sequence>
<name>A0A8H6MNW4_9PEZI</name>
<feature type="compositionally biased region" description="Polar residues" evidence="1">
    <location>
        <begin position="331"/>
        <end position="346"/>
    </location>
</feature>
<evidence type="ECO:0000313" key="3">
    <source>
        <dbReference type="Proteomes" id="UP000652219"/>
    </source>
</evidence>
<feature type="compositionally biased region" description="Low complexity" evidence="1">
    <location>
        <begin position="212"/>
        <end position="228"/>
    </location>
</feature>
<organism evidence="2 3">
    <name type="scientific">Colletotrichum sojae</name>
    <dbReference type="NCBI Taxonomy" id="2175907"/>
    <lineage>
        <taxon>Eukaryota</taxon>
        <taxon>Fungi</taxon>
        <taxon>Dikarya</taxon>
        <taxon>Ascomycota</taxon>
        <taxon>Pezizomycotina</taxon>
        <taxon>Sordariomycetes</taxon>
        <taxon>Hypocreomycetidae</taxon>
        <taxon>Glomerellales</taxon>
        <taxon>Glomerellaceae</taxon>
        <taxon>Colletotrichum</taxon>
        <taxon>Colletotrichum orchidearum species complex</taxon>
    </lineage>
</organism>
<evidence type="ECO:0000256" key="1">
    <source>
        <dbReference type="SAM" id="MobiDB-lite"/>
    </source>
</evidence>
<feature type="compositionally biased region" description="Basic and acidic residues" evidence="1">
    <location>
        <begin position="437"/>
        <end position="487"/>
    </location>
</feature>
<gene>
    <name evidence="2" type="ORF">CSOJ01_11289</name>
</gene>
<keyword evidence="3" id="KW-1185">Reference proteome</keyword>
<feature type="compositionally biased region" description="Basic and acidic residues" evidence="1">
    <location>
        <begin position="644"/>
        <end position="653"/>
    </location>
</feature>
<feature type="region of interest" description="Disordered" evidence="1">
    <location>
        <begin position="212"/>
        <end position="656"/>
    </location>
</feature>
<dbReference type="AlphaFoldDB" id="A0A8H6MNW4"/>
<feature type="compositionally biased region" description="Polar residues" evidence="1">
    <location>
        <begin position="154"/>
        <end position="170"/>
    </location>
</feature>
<evidence type="ECO:0000313" key="2">
    <source>
        <dbReference type="EMBL" id="KAF6802865.1"/>
    </source>
</evidence>
<accession>A0A8H6MNW4</accession>
<feature type="compositionally biased region" description="Polar residues" evidence="1">
    <location>
        <begin position="254"/>
        <end position="267"/>
    </location>
</feature>